<reference evidence="1" key="1">
    <citation type="journal article" date="2020" name="Stud. Mycol.">
        <title>101 Dothideomycetes genomes: a test case for predicting lifestyles and emergence of pathogens.</title>
        <authorList>
            <person name="Haridas S."/>
            <person name="Albert R."/>
            <person name="Binder M."/>
            <person name="Bloem J."/>
            <person name="Labutti K."/>
            <person name="Salamov A."/>
            <person name="Andreopoulos B."/>
            <person name="Baker S."/>
            <person name="Barry K."/>
            <person name="Bills G."/>
            <person name="Bluhm B."/>
            <person name="Cannon C."/>
            <person name="Castanera R."/>
            <person name="Culley D."/>
            <person name="Daum C."/>
            <person name="Ezra D."/>
            <person name="Gonzalez J."/>
            <person name="Henrissat B."/>
            <person name="Kuo A."/>
            <person name="Liang C."/>
            <person name="Lipzen A."/>
            <person name="Lutzoni F."/>
            <person name="Magnuson J."/>
            <person name="Mondo S."/>
            <person name="Nolan M."/>
            <person name="Ohm R."/>
            <person name="Pangilinan J."/>
            <person name="Park H.-J."/>
            <person name="Ramirez L."/>
            <person name="Alfaro M."/>
            <person name="Sun H."/>
            <person name="Tritt A."/>
            <person name="Yoshinaga Y."/>
            <person name="Zwiers L.-H."/>
            <person name="Turgeon B."/>
            <person name="Goodwin S."/>
            <person name="Spatafora J."/>
            <person name="Crous P."/>
            <person name="Grigoriev I."/>
        </authorList>
    </citation>
    <scope>NUCLEOTIDE SEQUENCE</scope>
    <source>
        <strain evidence="1">CBS 525.71</strain>
    </source>
</reference>
<organism evidence="1 2">
    <name type="scientific">Macroventuria anomochaeta</name>
    <dbReference type="NCBI Taxonomy" id="301207"/>
    <lineage>
        <taxon>Eukaryota</taxon>
        <taxon>Fungi</taxon>
        <taxon>Dikarya</taxon>
        <taxon>Ascomycota</taxon>
        <taxon>Pezizomycotina</taxon>
        <taxon>Dothideomycetes</taxon>
        <taxon>Pleosporomycetidae</taxon>
        <taxon>Pleosporales</taxon>
        <taxon>Pleosporineae</taxon>
        <taxon>Didymellaceae</taxon>
        <taxon>Macroventuria</taxon>
    </lineage>
</organism>
<dbReference type="EMBL" id="MU006701">
    <property type="protein sequence ID" value="KAF2633711.1"/>
    <property type="molecule type" value="Genomic_DNA"/>
</dbReference>
<sequence>MGYGGALALVNGLPFEWTLSSQSSYQMDTWKWPNVAAGKVARVYVEFGIKWFVEDDACEAYYDIAGAPDKFSILGKKPKDYEPTISSTDMATRQSPKGSKVDLGFRHDAAIYCIMATYEAGQWWSNSGSHDAVMGTFSPGTVGAHFANTQTQNLDFKGQLMAGSRYFDLRPLKVGEDDVRVGGNGQSVDDIIKHVNDFTGKFQELVINLSHTLDTDNDYKGLNQGQCNSLFEKLKGINNRYTVDYSGDTGFSAKVLGDFLTDRVSVFVVAQFPSGIKLGDYAKQGFFASNNFPFYDSYSNSNDLTSMKDDQVKRLKDERNIASDPACLKDKIHILSWTPTQQREDVLNLDRAILNPNAAVSDDLVEKAWNAFTPITSRMDKSVVFPFDKSRHVPVNNDIAALAIAVNWRGGIKWLLGGDGW</sequence>
<proteinExistence type="predicted"/>
<comment type="caution">
    <text evidence="1">The sequence shown here is derived from an EMBL/GenBank/DDBJ whole genome shotgun (WGS) entry which is preliminary data.</text>
</comment>
<evidence type="ECO:0000313" key="2">
    <source>
        <dbReference type="Proteomes" id="UP000799754"/>
    </source>
</evidence>
<keyword evidence="2" id="KW-1185">Reference proteome</keyword>
<accession>A0ACB6SH81</accession>
<evidence type="ECO:0000313" key="1">
    <source>
        <dbReference type="EMBL" id="KAF2633711.1"/>
    </source>
</evidence>
<gene>
    <name evidence="1" type="ORF">BU25DRAFT_464926</name>
</gene>
<dbReference type="Proteomes" id="UP000799754">
    <property type="component" value="Unassembled WGS sequence"/>
</dbReference>
<protein>
    <submittedName>
        <fullName evidence="1">Uncharacterized protein</fullName>
    </submittedName>
</protein>
<name>A0ACB6SH81_9PLEO</name>